<organism evidence="2">
    <name type="scientific">Arundo donax</name>
    <name type="common">Giant reed</name>
    <name type="synonym">Donax arundinaceus</name>
    <dbReference type="NCBI Taxonomy" id="35708"/>
    <lineage>
        <taxon>Eukaryota</taxon>
        <taxon>Viridiplantae</taxon>
        <taxon>Streptophyta</taxon>
        <taxon>Embryophyta</taxon>
        <taxon>Tracheophyta</taxon>
        <taxon>Spermatophyta</taxon>
        <taxon>Magnoliopsida</taxon>
        <taxon>Liliopsida</taxon>
        <taxon>Poales</taxon>
        <taxon>Poaceae</taxon>
        <taxon>PACMAD clade</taxon>
        <taxon>Arundinoideae</taxon>
        <taxon>Arundineae</taxon>
        <taxon>Arundo</taxon>
    </lineage>
</organism>
<dbReference type="AlphaFoldDB" id="A0A0A9FSM3"/>
<protein>
    <submittedName>
        <fullName evidence="2">Uncharacterized protein</fullName>
    </submittedName>
</protein>
<sequence length="32" mass="4041">MQLHRSWLYYSSSMYVHYSTNLFIYPLILIHY</sequence>
<reference evidence="2" key="1">
    <citation type="submission" date="2014-09" db="EMBL/GenBank/DDBJ databases">
        <authorList>
            <person name="Magalhaes I.L.F."/>
            <person name="Oliveira U."/>
            <person name="Santos F.R."/>
            <person name="Vidigal T.H.D.A."/>
            <person name="Brescovit A.D."/>
            <person name="Santos A.J."/>
        </authorList>
    </citation>
    <scope>NUCLEOTIDE SEQUENCE</scope>
    <source>
        <tissue evidence="2">Shoot tissue taken approximately 20 cm above the soil surface</tissue>
    </source>
</reference>
<keyword evidence="1" id="KW-1133">Transmembrane helix</keyword>
<evidence type="ECO:0000256" key="1">
    <source>
        <dbReference type="SAM" id="Phobius"/>
    </source>
</evidence>
<proteinExistence type="predicted"/>
<keyword evidence="1" id="KW-0812">Transmembrane</keyword>
<dbReference type="EMBL" id="GBRH01183682">
    <property type="protein sequence ID" value="JAE14214.1"/>
    <property type="molecule type" value="Transcribed_RNA"/>
</dbReference>
<accession>A0A0A9FSM3</accession>
<evidence type="ECO:0000313" key="2">
    <source>
        <dbReference type="EMBL" id="JAE14214.1"/>
    </source>
</evidence>
<feature type="transmembrane region" description="Helical" evidence="1">
    <location>
        <begin position="7"/>
        <end position="28"/>
    </location>
</feature>
<keyword evidence="1" id="KW-0472">Membrane</keyword>
<name>A0A0A9FSM3_ARUDO</name>
<reference evidence="2" key="2">
    <citation type="journal article" date="2015" name="Data Brief">
        <title>Shoot transcriptome of the giant reed, Arundo donax.</title>
        <authorList>
            <person name="Barrero R.A."/>
            <person name="Guerrero F.D."/>
            <person name="Moolhuijzen P."/>
            <person name="Goolsby J.A."/>
            <person name="Tidwell J."/>
            <person name="Bellgard S.E."/>
            <person name="Bellgard M.I."/>
        </authorList>
    </citation>
    <scope>NUCLEOTIDE SEQUENCE</scope>
    <source>
        <tissue evidence="2">Shoot tissue taken approximately 20 cm above the soil surface</tissue>
    </source>
</reference>